<proteinExistence type="predicted"/>
<evidence type="ECO:0000256" key="1">
    <source>
        <dbReference type="SAM" id="SignalP"/>
    </source>
</evidence>
<dbReference type="EMBL" id="LLXL01007626">
    <property type="protein sequence ID" value="PKK55430.1"/>
    <property type="molecule type" value="Genomic_DNA"/>
</dbReference>
<name>A0A2N1M1D2_9GLOM</name>
<feature type="signal peptide" evidence="1">
    <location>
        <begin position="1"/>
        <end position="23"/>
    </location>
</feature>
<comment type="caution">
    <text evidence="2">The sequence shown here is derived from an EMBL/GenBank/DDBJ whole genome shotgun (WGS) entry which is preliminary data.</text>
</comment>
<evidence type="ECO:0000313" key="3">
    <source>
        <dbReference type="Proteomes" id="UP000233469"/>
    </source>
</evidence>
<protein>
    <recommendedName>
        <fullName evidence="4">Secreted protein</fullName>
    </recommendedName>
</protein>
<feature type="chain" id="PRO_5014703301" description="Secreted protein" evidence="1">
    <location>
        <begin position="24"/>
        <end position="110"/>
    </location>
</feature>
<reference evidence="2 3" key="2">
    <citation type="submission" date="2017-10" db="EMBL/GenBank/DDBJ databases">
        <title>Extensive intraspecific genome diversity in a model arbuscular mycorrhizal fungus.</title>
        <authorList>
            <person name="Chen E.C.H."/>
            <person name="Morin E."/>
            <person name="Baudet D."/>
            <person name="Noel J."/>
            <person name="Ndikumana S."/>
            <person name="Charron P."/>
            <person name="St-Onge C."/>
            <person name="Giorgi J."/>
            <person name="Grigoriev I.V."/>
            <person name="Roux C."/>
            <person name="Martin F.M."/>
            <person name="Corradi N."/>
        </authorList>
    </citation>
    <scope>NUCLEOTIDE SEQUENCE [LARGE SCALE GENOMIC DNA]</scope>
    <source>
        <strain evidence="2 3">C2</strain>
    </source>
</reference>
<accession>A0A2N1M1D2</accession>
<reference evidence="2 3" key="1">
    <citation type="submission" date="2016-04" db="EMBL/GenBank/DDBJ databases">
        <title>Genome analyses suggest a sexual origin of heterokaryosis in a supposedly ancient asexual fungus.</title>
        <authorList>
            <person name="Ropars J."/>
            <person name="Sedzielewska K."/>
            <person name="Noel J."/>
            <person name="Charron P."/>
            <person name="Farinelli L."/>
            <person name="Marton T."/>
            <person name="Kruger M."/>
            <person name="Pelin A."/>
            <person name="Brachmann A."/>
            <person name="Corradi N."/>
        </authorList>
    </citation>
    <scope>NUCLEOTIDE SEQUENCE [LARGE SCALE GENOMIC DNA]</scope>
    <source>
        <strain evidence="2 3">C2</strain>
    </source>
</reference>
<sequence length="110" mass="12764">MFKAAQGAMILLATVSLCQTVAQIIPFRPATYMKIFEKYHKIEVKFYRYIEFFNISVYRISAYRGDVMFLINPNPRSLDCSEYNALDTCRHVLDTKSLNCIVTNPWVPAK</sequence>
<gene>
    <name evidence="2" type="ORF">RhiirC2_802413</name>
</gene>
<organism evidence="2 3">
    <name type="scientific">Rhizophagus irregularis</name>
    <dbReference type="NCBI Taxonomy" id="588596"/>
    <lineage>
        <taxon>Eukaryota</taxon>
        <taxon>Fungi</taxon>
        <taxon>Fungi incertae sedis</taxon>
        <taxon>Mucoromycota</taxon>
        <taxon>Glomeromycotina</taxon>
        <taxon>Glomeromycetes</taxon>
        <taxon>Glomerales</taxon>
        <taxon>Glomeraceae</taxon>
        <taxon>Rhizophagus</taxon>
    </lineage>
</organism>
<dbReference type="AlphaFoldDB" id="A0A2N1M1D2"/>
<dbReference type="Proteomes" id="UP000233469">
    <property type="component" value="Unassembled WGS sequence"/>
</dbReference>
<keyword evidence="1" id="KW-0732">Signal</keyword>
<dbReference type="VEuPathDB" id="FungiDB:RhiirA1_477893"/>
<evidence type="ECO:0000313" key="2">
    <source>
        <dbReference type="EMBL" id="PKK55430.1"/>
    </source>
</evidence>
<evidence type="ECO:0008006" key="4">
    <source>
        <dbReference type="Google" id="ProtNLM"/>
    </source>
</evidence>